<dbReference type="EMBL" id="JASZZN010000012">
    <property type="protein sequence ID" value="MDM4017130.1"/>
    <property type="molecule type" value="Genomic_DNA"/>
</dbReference>
<accession>A0ABT7PKV8</accession>
<name>A0ABT7PKV8_9BACT</name>
<dbReference type="RefSeq" id="WP_149499726.1">
    <property type="nucleotide sequence ID" value="NZ_CP141221.1"/>
</dbReference>
<dbReference type="Proteomes" id="UP001239462">
    <property type="component" value="Unassembled WGS sequence"/>
</dbReference>
<proteinExistence type="predicted"/>
<sequence>MMKIKSTIRKRPELKSVLSEGTVEEPSIVIRTPSGVHDLLLTQQAYSKPQLRALIFPIKSIVEETLKTLVPQSQGAVKGMSVIIDLTVKVAEAIEESQLRSLDPIDATDQLCRTLEHADGEETHQQSMERLFGADRKPEGIVSFIASLDDETTLEHCKPIGDLLGTVPYLKEFVQIGSFVVQSLDASEEGRLGATLLDGISMDLLRKRLEQ</sequence>
<gene>
    <name evidence="1" type="ORF">QTN89_16920</name>
</gene>
<evidence type="ECO:0000313" key="1">
    <source>
        <dbReference type="EMBL" id="MDM4017130.1"/>
    </source>
</evidence>
<reference evidence="1 2" key="1">
    <citation type="submission" date="2023-06" db="EMBL/GenBank/DDBJ databases">
        <title>Roseiconus lacunae JC819 isolated from Gulf of Mannar region, Tamil Nadu.</title>
        <authorList>
            <person name="Pk S."/>
            <person name="Ch S."/>
            <person name="Ch V.R."/>
        </authorList>
    </citation>
    <scope>NUCLEOTIDE SEQUENCE [LARGE SCALE GENOMIC DNA]</scope>
    <source>
        <strain evidence="1 2">JC819</strain>
    </source>
</reference>
<comment type="caution">
    <text evidence="1">The sequence shown here is derived from an EMBL/GenBank/DDBJ whole genome shotgun (WGS) entry which is preliminary data.</text>
</comment>
<keyword evidence="2" id="KW-1185">Reference proteome</keyword>
<organism evidence="1 2">
    <name type="scientific">Roseiconus lacunae</name>
    <dbReference type="NCBI Taxonomy" id="2605694"/>
    <lineage>
        <taxon>Bacteria</taxon>
        <taxon>Pseudomonadati</taxon>
        <taxon>Planctomycetota</taxon>
        <taxon>Planctomycetia</taxon>
        <taxon>Pirellulales</taxon>
        <taxon>Pirellulaceae</taxon>
        <taxon>Roseiconus</taxon>
    </lineage>
</organism>
<protein>
    <submittedName>
        <fullName evidence="1">Uncharacterized protein</fullName>
    </submittedName>
</protein>
<evidence type="ECO:0000313" key="2">
    <source>
        <dbReference type="Proteomes" id="UP001239462"/>
    </source>
</evidence>